<dbReference type="Pfam" id="PF20628">
    <property type="entry name" value="Dyp_perox_C"/>
    <property type="match status" value="1"/>
</dbReference>
<comment type="cofactor">
    <cofactor evidence="1">
        <name>heme b</name>
        <dbReference type="ChEBI" id="CHEBI:60344"/>
    </cofactor>
</comment>
<dbReference type="PANTHER" id="PTHR30521">
    <property type="entry name" value="DEFERROCHELATASE/PEROXIDASE"/>
    <property type="match status" value="1"/>
</dbReference>
<evidence type="ECO:0000259" key="11">
    <source>
        <dbReference type="Pfam" id="PF20628"/>
    </source>
</evidence>
<evidence type="ECO:0000256" key="5">
    <source>
        <dbReference type="ARBA" id="ARBA00022729"/>
    </source>
</evidence>
<keyword evidence="6" id="KW-0560">Oxidoreductase</keyword>
<dbReference type="Proteomes" id="UP001500668">
    <property type="component" value="Unassembled WGS sequence"/>
</dbReference>
<dbReference type="PANTHER" id="PTHR30521:SF4">
    <property type="entry name" value="DEFERROCHELATASE"/>
    <property type="match status" value="1"/>
</dbReference>
<evidence type="ECO:0000256" key="4">
    <source>
        <dbReference type="ARBA" id="ARBA00022723"/>
    </source>
</evidence>
<keyword evidence="2" id="KW-0575">Peroxidase</keyword>
<evidence type="ECO:0000259" key="10">
    <source>
        <dbReference type="Pfam" id="PF04261"/>
    </source>
</evidence>
<evidence type="ECO:0000256" key="8">
    <source>
        <dbReference type="ARBA" id="ARBA00025737"/>
    </source>
</evidence>
<evidence type="ECO:0000313" key="13">
    <source>
        <dbReference type="Proteomes" id="UP001500668"/>
    </source>
</evidence>
<keyword evidence="3" id="KW-0349">Heme</keyword>
<feature type="region of interest" description="Disordered" evidence="9">
    <location>
        <begin position="122"/>
        <end position="146"/>
    </location>
</feature>
<evidence type="ECO:0000256" key="9">
    <source>
        <dbReference type="SAM" id="MobiDB-lite"/>
    </source>
</evidence>
<gene>
    <name evidence="12" type="ORF">GCM10010394_25990</name>
</gene>
<sequence>MNSEPDGVTLSPDLTQPTDTCRPTGPAQLTSPAQPTGPARPTGPVEPTGLAEPPCPVLPTGPAQPTGPARPTGPAEPPCPALPTDPAQPTDPARSVGAGGPARRGLLGGLAALGTAAALAGCQGSRSPAPAAPSPPPRQPGVTDPQPARALLLSYDVSPGVHGPAGRESVRRMFAAWTPLLTARDGPTVTVGLGPALFPRLGAHAPEALRDLPAFAGDRLRPEAGGGQVFLQICAASPAACADLARRLERTAPGVLRPRWQQAGFLPETPRGETPRNLFGFKDGTANPNAKQADRWVWLGPGPHHNATYLVVRRIRLATAEFGELPVERQERVMGRRKAHGGPLQGGPEHAEPDLYAKTSQGGYLLPADAHVRLAHPRFDGGARILRRGYSYDNAPDDQGLLFLAYMNDPDLFARVQRRLAGHDALGPFVEHYGSAVFFVPPGAGPQRPLAEGVL</sequence>
<feature type="compositionally biased region" description="Pro residues" evidence="9">
    <location>
        <begin position="74"/>
        <end position="83"/>
    </location>
</feature>
<dbReference type="InterPro" id="IPR048327">
    <property type="entry name" value="Dyp_perox_N"/>
</dbReference>
<dbReference type="InterPro" id="IPR048328">
    <property type="entry name" value="Dyp_perox_C"/>
</dbReference>
<feature type="region of interest" description="Disordered" evidence="9">
    <location>
        <begin position="1"/>
        <end position="101"/>
    </location>
</feature>
<evidence type="ECO:0000256" key="6">
    <source>
        <dbReference type="ARBA" id="ARBA00023002"/>
    </source>
</evidence>
<comment type="caution">
    <text evidence="12">The sequence shown here is derived from an EMBL/GenBank/DDBJ whole genome shotgun (WGS) entry which is preliminary data.</text>
</comment>
<dbReference type="EMBL" id="BAAACA010000014">
    <property type="protein sequence ID" value="GAA0595314.1"/>
    <property type="molecule type" value="Genomic_DNA"/>
</dbReference>
<dbReference type="PROSITE" id="PS51404">
    <property type="entry name" value="DYP_PEROXIDASE"/>
    <property type="match status" value="1"/>
</dbReference>
<evidence type="ECO:0000256" key="2">
    <source>
        <dbReference type="ARBA" id="ARBA00022559"/>
    </source>
</evidence>
<organism evidence="12 13">
    <name type="scientific">Streptomyces crystallinus</name>
    <dbReference type="NCBI Taxonomy" id="68191"/>
    <lineage>
        <taxon>Bacteria</taxon>
        <taxon>Bacillati</taxon>
        <taxon>Actinomycetota</taxon>
        <taxon>Actinomycetes</taxon>
        <taxon>Kitasatosporales</taxon>
        <taxon>Streptomycetaceae</taxon>
        <taxon>Streptomyces</taxon>
    </lineage>
</organism>
<name>A0ABP3QU08_9ACTN</name>
<evidence type="ECO:0000313" key="12">
    <source>
        <dbReference type="EMBL" id="GAA0595314.1"/>
    </source>
</evidence>
<dbReference type="InterPro" id="IPR011008">
    <property type="entry name" value="Dimeric_a/b-barrel"/>
</dbReference>
<dbReference type="InterPro" id="IPR006314">
    <property type="entry name" value="Dyp_peroxidase"/>
</dbReference>
<feature type="compositionally biased region" description="Pro residues" evidence="9">
    <location>
        <begin position="130"/>
        <end position="139"/>
    </location>
</feature>
<proteinExistence type="inferred from homology"/>
<dbReference type="SUPFAM" id="SSF54909">
    <property type="entry name" value="Dimeric alpha+beta barrel"/>
    <property type="match status" value="1"/>
</dbReference>
<keyword evidence="5" id="KW-0732">Signal</keyword>
<accession>A0ABP3QU08</accession>
<feature type="domain" description="Dyp-type peroxidase C-terminal" evidence="11">
    <location>
        <begin position="274"/>
        <end position="443"/>
    </location>
</feature>
<evidence type="ECO:0000256" key="7">
    <source>
        <dbReference type="ARBA" id="ARBA00023004"/>
    </source>
</evidence>
<feature type="domain" description="Dyp-type peroxidase N-terminal" evidence="10">
    <location>
        <begin position="188"/>
        <end position="265"/>
    </location>
</feature>
<keyword evidence="4" id="KW-0479">Metal-binding</keyword>
<feature type="compositionally biased region" description="Polar residues" evidence="9">
    <location>
        <begin position="12"/>
        <end position="34"/>
    </location>
</feature>
<keyword evidence="7" id="KW-0408">Iron</keyword>
<keyword evidence="13" id="KW-1185">Reference proteome</keyword>
<dbReference type="Pfam" id="PF04261">
    <property type="entry name" value="Dyp_perox_N"/>
    <property type="match status" value="1"/>
</dbReference>
<dbReference type="NCBIfam" id="TIGR01413">
    <property type="entry name" value="Dyp_perox_fam"/>
    <property type="match status" value="1"/>
</dbReference>
<reference evidence="13" key="1">
    <citation type="journal article" date="2019" name="Int. J. Syst. Evol. Microbiol.">
        <title>The Global Catalogue of Microorganisms (GCM) 10K type strain sequencing project: providing services to taxonomists for standard genome sequencing and annotation.</title>
        <authorList>
            <consortium name="The Broad Institute Genomics Platform"/>
            <consortium name="The Broad Institute Genome Sequencing Center for Infectious Disease"/>
            <person name="Wu L."/>
            <person name="Ma J."/>
        </authorList>
    </citation>
    <scope>NUCLEOTIDE SEQUENCE [LARGE SCALE GENOMIC DNA]</scope>
    <source>
        <strain evidence="13">JCM 5067</strain>
    </source>
</reference>
<protein>
    <submittedName>
        <fullName evidence="12">Uncharacterized protein</fullName>
    </submittedName>
</protein>
<comment type="similarity">
    <text evidence="8">Belongs to the DyP-type peroxidase family.</text>
</comment>
<evidence type="ECO:0000256" key="1">
    <source>
        <dbReference type="ARBA" id="ARBA00001970"/>
    </source>
</evidence>
<evidence type="ECO:0000256" key="3">
    <source>
        <dbReference type="ARBA" id="ARBA00022617"/>
    </source>
</evidence>